<dbReference type="NCBIfam" id="TIGR00277">
    <property type="entry name" value="HDIG"/>
    <property type="match status" value="1"/>
</dbReference>
<dbReference type="Proteomes" id="UP000030649">
    <property type="component" value="Unassembled WGS sequence"/>
</dbReference>
<dbReference type="Gene3D" id="1.10.3210.10">
    <property type="entry name" value="Hypothetical protein af1432"/>
    <property type="match status" value="1"/>
</dbReference>
<evidence type="ECO:0000259" key="2">
    <source>
        <dbReference type="SMART" id="SM00471"/>
    </source>
</evidence>
<evidence type="ECO:0000313" key="4">
    <source>
        <dbReference type="Proteomes" id="UP000030649"/>
    </source>
</evidence>
<protein>
    <submittedName>
        <fullName evidence="3">HDIG domain protein</fullName>
    </submittedName>
</protein>
<gene>
    <name evidence="3" type="ORF">J07HQW1_01060</name>
</gene>
<dbReference type="Pfam" id="PF01966">
    <property type="entry name" value="HD"/>
    <property type="match status" value="1"/>
</dbReference>
<evidence type="ECO:0000313" key="3">
    <source>
        <dbReference type="EMBL" id="ERG91028.1"/>
    </source>
</evidence>
<feature type="domain" description="HD/PDEase" evidence="2">
    <location>
        <begin position="46"/>
        <end position="161"/>
    </location>
</feature>
<dbReference type="SUPFAM" id="SSF109604">
    <property type="entry name" value="HD-domain/PDEase-like"/>
    <property type="match status" value="1"/>
</dbReference>
<dbReference type="InterPro" id="IPR003607">
    <property type="entry name" value="HD/PDEase_dom"/>
</dbReference>
<reference evidence="3 4" key="1">
    <citation type="journal article" date="2013" name="PLoS ONE">
        <title>Assembly-driven community genomics of a hypersaline microbial ecosystem.</title>
        <authorList>
            <person name="Podell S."/>
            <person name="Ugalde J.A."/>
            <person name="Narasingarao P."/>
            <person name="Banfield J.F."/>
            <person name="Heidelberg K.B."/>
            <person name="Allen E.E."/>
        </authorList>
    </citation>
    <scope>NUCLEOTIDE SEQUENCE [LARGE SCALE GENOMIC DNA]</scope>
    <source>
        <strain evidence="4">J07HQW1</strain>
    </source>
</reference>
<dbReference type="HOGENOM" id="CLU_036524_1_0_2"/>
<dbReference type="InterPro" id="IPR006675">
    <property type="entry name" value="HDIG_dom"/>
</dbReference>
<dbReference type="PANTHER" id="PTHR33594:SF1">
    <property type="entry name" value="HD_PDEASE DOMAIN-CONTAINING PROTEIN"/>
    <property type="match status" value="1"/>
</dbReference>
<dbReference type="AlphaFoldDB" id="U1N3S3"/>
<dbReference type="SMART" id="SM00471">
    <property type="entry name" value="HDc"/>
    <property type="match status" value="1"/>
</dbReference>
<name>U1N3S3_9EURY</name>
<dbReference type="PANTHER" id="PTHR33594">
    <property type="entry name" value="SUPERFAMILY HYDROLASE, PUTATIVE (AFU_ORTHOLOGUE AFUA_1G03035)-RELATED"/>
    <property type="match status" value="1"/>
</dbReference>
<organism evidence="3 4">
    <name type="scientific">Haloquadratum walsbyi J07HQW1</name>
    <dbReference type="NCBI Taxonomy" id="1238424"/>
    <lineage>
        <taxon>Archaea</taxon>
        <taxon>Methanobacteriati</taxon>
        <taxon>Methanobacteriota</taxon>
        <taxon>Stenosarchaea group</taxon>
        <taxon>Halobacteria</taxon>
        <taxon>Halobacteriales</taxon>
        <taxon>Haloferacaceae</taxon>
        <taxon>Haloquadratum</taxon>
    </lineage>
</organism>
<dbReference type="InterPro" id="IPR006674">
    <property type="entry name" value="HD_domain"/>
</dbReference>
<dbReference type="CDD" id="cd00077">
    <property type="entry name" value="HDc"/>
    <property type="match status" value="1"/>
</dbReference>
<evidence type="ECO:0000256" key="1">
    <source>
        <dbReference type="SAM" id="MobiDB-lite"/>
    </source>
</evidence>
<proteinExistence type="predicted"/>
<dbReference type="STRING" id="1238424.J07HQW1_01060"/>
<accession>U1N3S3</accession>
<dbReference type="EMBL" id="KE356560">
    <property type="protein sequence ID" value="ERG91028.1"/>
    <property type="molecule type" value="Genomic_DNA"/>
</dbReference>
<sequence length="296" mass="32958">MGVKIKESAISDAEFERMQQFVYDYLAASVEAEDDGGRMRWYPWHSAEYRFNHIQNVIEIATTIADREGAAVDVVRVSALFHDISKLEADQEVHAEEGARVAREYLQTHGDLPQSFINEVCQSVADHSYQGPLTDVSLETQSLIEADILDKIGANGTALILLRMGYESRSHTDAAEMVDRVLERGRNAKDRIASDTAESIAHQRLKRVKWFREWLESEVPAMSTAEKLTFTPDPEADDRITHGNIGVTAGTNADPDDSHTDSDSDSNSDTEIKTDTDTDTDSNINTNSPVDTHITD</sequence>
<feature type="region of interest" description="Disordered" evidence="1">
    <location>
        <begin position="225"/>
        <end position="296"/>
    </location>
</feature>